<dbReference type="GO" id="GO:0010976">
    <property type="term" value="P:positive regulation of neuron projection development"/>
    <property type="evidence" value="ECO:0007669"/>
    <property type="project" value="TreeGrafter"/>
</dbReference>
<dbReference type="PROSITE" id="PS50011">
    <property type="entry name" value="PROTEIN_KINASE_DOM"/>
    <property type="match status" value="1"/>
</dbReference>
<dbReference type="Proteomes" id="UP000728032">
    <property type="component" value="Unassembled WGS sequence"/>
</dbReference>
<name>A0A7R9QYD2_9ACAR</name>
<dbReference type="GO" id="GO:0043235">
    <property type="term" value="C:receptor complex"/>
    <property type="evidence" value="ECO:0007669"/>
    <property type="project" value="TreeGrafter"/>
</dbReference>
<dbReference type="EMBL" id="OC938872">
    <property type="protein sequence ID" value="CAD7661537.1"/>
    <property type="molecule type" value="Genomic_DNA"/>
</dbReference>
<evidence type="ECO:0000259" key="1">
    <source>
        <dbReference type="PROSITE" id="PS50011"/>
    </source>
</evidence>
<dbReference type="Gene3D" id="1.10.510.10">
    <property type="entry name" value="Transferase(Phosphotransferase) domain 1"/>
    <property type="match status" value="1"/>
</dbReference>
<keyword evidence="3" id="KW-1185">Reference proteome</keyword>
<dbReference type="SMART" id="SM00219">
    <property type="entry name" value="TyrKc"/>
    <property type="match status" value="1"/>
</dbReference>
<feature type="domain" description="Protein kinase" evidence="1">
    <location>
        <begin position="1"/>
        <end position="142"/>
    </location>
</feature>
<dbReference type="InterPro" id="IPR050122">
    <property type="entry name" value="RTK"/>
</dbReference>
<dbReference type="GO" id="GO:0005886">
    <property type="term" value="C:plasma membrane"/>
    <property type="evidence" value="ECO:0007669"/>
    <property type="project" value="TreeGrafter"/>
</dbReference>
<organism evidence="2">
    <name type="scientific">Oppiella nova</name>
    <dbReference type="NCBI Taxonomy" id="334625"/>
    <lineage>
        <taxon>Eukaryota</taxon>
        <taxon>Metazoa</taxon>
        <taxon>Ecdysozoa</taxon>
        <taxon>Arthropoda</taxon>
        <taxon>Chelicerata</taxon>
        <taxon>Arachnida</taxon>
        <taxon>Acari</taxon>
        <taxon>Acariformes</taxon>
        <taxon>Sarcoptiformes</taxon>
        <taxon>Oribatida</taxon>
        <taxon>Brachypylina</taxon>
        <taxon>Oppioidea</taxon>
        <taxon>Oppiidae</taxon>
        <taxon>Oppiella</taxon>
    </lineage>
</organism>
<dbReference type="GO" id="GO:0005524">
    <property type="term" value="F:ATP binding"/>
    <property type="evidence" value="ECO:0007669"/>
    <property type="project" value="InterPro"/>
</dbReference>
<dbReference type="OrthoDB" id="6071166at2759"/>
<dbReference type="InterPro" id="IPR011009">
    <property type="entry name" value="Kinase-like_dom_sf"/>
</dbReference>
<dbReference type="AlphaFoldDB" id="A0A7R9QYD2"/>
<protein>
    <recommendedName>
        <fullName evidence="1">Protein kinase domain-containing protein</fullName>
    </recommendedName>
</protein>
<dbReference type="GO" id="GO:0051897">
    <property type="term" value="P:positive regulation of phosphatidylinositol 3-kinase/protein kinase B signal transduction"/>
    <property type="evidence" value="ECO:0007669"/>
    <property type="project" value="TreeGrafter"/>
</dbReference>
<accession>A0A7R9QYD2</accession>
<dbReference type="EMBL" id="CAJPVJ010024047">
    <property type="protein sequence ID" value="CAG2178673.1"/>
    <property type="molecule type" value="Genomic_DNA"/>
</dbReference>
<gene>
    <name evidence="2" type="ORF">ONB1V03_LOCUS18098</name>
</gene>
<proteinExistence type="predicted"/>
<dbReference type="InterPro" id="IPR001245">
    <property type="entry name" value="Ser-Thr/Tyr_kinase_cat_dom"/>
</dbReference>
<dbReference type="PANTHER" id="PTHR24416">
    <property type="entry name" value="TYROSINE-PROTEIN KINASE RECEPTOR"/>
    <property type="match status" value="1"/>
</dbReference>
<dbReference type="GO" id="GO:0038062">
    <property type="term" value="F:protein tyrosine kinase collagen receptor activity"/>
    <property type="evidence" value="ECO:0007669"/>
    <property type="project" value="TreeGrafter"/>
</dbReference>
<dbReference type="InterPro" id="IPR000719">
    <property type="entry name" value="Prot_kinase_dom"/>
</dbReference>
<dbReference type="GO" id="GO:0005518">
    <property type="term" value="F:collagen binding"/>
    <property type="evidence" value="ECO:0007669"/>
    <property type="project" value="TreeGrafter"/>
</dbReference>
<evidence type="ECO:0000313" key="3">
    <source>
        <dbReference type="Proteomes" id="UP000728032"/>
    </source>
</evidence>
<dbReference type="InterPro" id="IPR020635">
    <property type="entry name" value="Tyr_kinase_cat_dom"/>
</dbReference>
<dbReference type="SUPFAM" id="SSF56112">
    <property type="entry name" value="Protein kinase-like (PK-like)"/>
    <property type="match status" value="1"/>
</dbReference>
<reference evidence="2" key="1">
    <citation type="submission" date="2020-11" db="EMBL/GenBank/DDBJ databases">
        <authorList>
            <person name="Tran Van P."/>
        </authorList>
    </citation>
    <scope>NUCLEOTIDE SEQUENCE</scope>
</reference>
<dbReference type="Pfam" id="PF07714">
    <property type="entry name" value="PK_Tyr_Ser-Thr"/>
    <property type="match status" value="2"/>
</dbReference>
<evidence type="ECO:0000313" key="2">
    <source>
        <dbReference type="EMBL" id="CAD7661537.1"/>
    </source>
</evidence>
<dbReference type="PANTHER" id="PTHR24416:SF580">
    <property type="entry name" value="DISCOIDIN DOMAIN RECEPTOR, ISOFORM F"/>
    <property type="match status" value="1"/>
</dbReference>
<sequence length="156" mass="17983">MLSNSYSTLIYIASEVASGIAIRWASPEALIHGIFTNKSDVYSFGITFWEILTYCSLKPYHHMDDQSFLKQFVSIHEQTADIDCTNKAIYYQPFTTDVIDGQRLMALPRPEGCPKEIYDLMLDCWQTNVVSRPTFREISLFLNRKIIGFKKPAHFV</sequence>